<dbReference type="KEGG" id="more:E1B28_004563"/>
<feature type="region of interest" description="Disordered" evidence="1">
    <location>
        <begin position="377"/>
        <end position="397"/>
    </location>
</feature>
<dbReference type="GeneID" id="66073639"/>
<dbReference type="AlphaFoldDB" id="A0A9P7UYT6"/>
<feature type="domain" description="Complex 1 LYR protein" evidence="2">
    <location>
        <begin position="50"/>
        <end position="95"/>
    </location>
</feature>
<dbReference type="Proteomes" id="UP001049176">
    <property type="component" value="Chromosome 2"/>
</dbReference>
<evidence type="ECO:0000313" key="3">
    <source>
        <dbReference type="EMBL" id="KAG7097191.1"/>
    </source>
</evidence>
<feature type="compositionally biased region" description="Basic and acidic residues" evidence="1">
    <location>
        <begin position="377"/>
        <end position="388"/>
    </location>
</feature>
<accession>A0A9P7UYT6</accession>
<evidence type="ECO:0000259" key="2">
    <source>
        <dbReference type="Pfam" id="PF05347"/>
    </source>
</evidence>
<dbReference type="InterPro" id="IPR008011">
    <property type="entry name" value="Complex1_LYR_dom"/>
</dbReference>
<protein>
    <recommendedName>
        <fullName evidence="2">Complex 1 LYR protein domain-containing protein</fullName>
    </recommendedName>
</protein>
<evidence type="ECO:0000256" key="1">
    <source>
        <dbReference type="SAM" id="MobiDB-lite"/>
    </source>
</evidence>
<dbReference type="OrthoDB" id="2571149at2759"/>
<dbReference type="Pfam" id="PF05347">
    <property type="entry name" value="Complex1_LYR"/>
    <property type="match status" value="1"/>
</dbReference>
<dbReference type="RefSeq" id="XP_043013661.1">
    <property type="nucleotide sequence ID" value="XM_043149059.1"/>
</dbReference>
<evidence type="ECO:0000313" key="4">
    <source>
        <dbReference type="Proteomes" id="UP001049176"/>
    </source>
</evidence>
<sequence length="397" mass="46609">MSHVMNSLPTHTPAPESLAFRANLARLVSPLRRIRPTVPFWRLAAHRIPTLHLYRDLLRTAPTDHIHWRVRNIFRRNHHLTAIETTKRELTKGYKWLGIFQSAASGDPKWQAVLERYDRMVESKIEKEHWRDLIDKELEWQHRLKNRPILTGGILHATPVNPPIPRMKPQPMEISRIMVKRMKQREKRFAKLNTLSEYRDMARREREFEEGLIGKHVDGDKAVWGGKAFKDWAVQLSESSKTIYADLTRQTEKFLAPYPPELLEQVAEARRNKIENKTREHERERRGEILKSTFRRQRRGLPAHLLSRLTKDQVEQELIVRRSVAEVGYIGQLKQKKGWKLRTPKDEGKSEEKVWSVIDGTWTSPLFENALRKRGEAIMEENETRETETSTEGAATT</sequence>
<keyword evidence="4" id="KW-1185">Reference proteome</keyword>
<reference evidence="3" key="1">
    <citation type="journal article" date="2021" name="Genome Biol. Evol.">
        <title>The assembled and annotated genome of the fairy-ring fungus Marasmius oreades.</title>
        <authorList>
            <person name="Hiltunen M."/>
            <person name="Ament-Velasquez S.L."/>
            <person name="Johannesson H."/>
        </authorList>
    </citation>
    <scope>NUCLEOTIDE SEQUENCE</scope>
    <source>
        <strain evidence="3">03SP1</strain>
    </source>
</reference>
<proteinExistence type="predicted"/>
<dbReference type="EMBL" id="CM032182">
    <property type="protein sequence ID" value="KAG7097191.1"/>
    <property type="molecule type" value="Genomic_DNA"/>
</dbReference>
<organism evidence="3 4">
    <name type="scientific">Marasmius oreades</name>
    <name type="common">fairy-ring Marasmius</name>
    <dbReference type="NCBI Taxonomy" id="181124"/>
    <lineage>
        <taxon>Eukaryota</taxon>
        <taxon>Fungi</taxon>
        <taxon>Dikarya</taxon>
        <taxon>Basidiomycota</taxon>
        <taxon>Agaricomycotina</taxon>
        <taxon>Agaricomycetes</taxon>
        <taxon>Agaricomycetidae</taxon>
        <taxon>Agaricales</taxon>
        <taxon>Marasmiineae</taxon>
        <taxon>Marasmiaceae</taxon>
        <taxon>Marasmius</taxon>
    </lineage>
</organism>
<name>A0A9P7UYT6_9AGAR</name>
<gene>
    <name evidence="3" type="ORF">E1B28_004563</name>
</gene>
<comment type="caution">
    <text evidence="3">The sequence shown here is derived from an EMBL/GenBank/DDBJ whole genome shotgun (WGS) entry which is preliminary data.</text>
</comment>